<organism evidence="1 2">
    <name type="scientific">Legionella clemsonensis</name>
    <dbReference type="NCBI Taxonomy" id="1867846"/>
    <lineage>
        <taxon>Bacteria</taxon>
        <taxon>Pseudomonadati</taxon>
        <taxon>Pseudomonadota</taxon>
        <taxon>Gammaproteobacteria</taxon>
        <taxon>Legionellales</taxon>
        <taxon>Legionellaceae</taxon>
        <taxon>Legionella</taxon>
    </lineage>
</organism>
<dbReference type="KEGG" id="lcd:clem_14245"/>
<gene>
    <name evidence="1" type="ORF">clem_14245</name>
</gene>
<keyword evidence="2" id="KW-1185">Reference proteome</keyword>
<dbReference type="RefSeq" id="WP_094092122.1">
    <property type="nucleotide sequence ID" value="NZ_CP016397.1"/>
</dbReference>
<dbReference type="Proteomes" id="UP000201728">
    <property type="component" value="Chromosome"/>
</dbReference>
<reference evidence="2" key="1">
    <citation type="submission" date="2016-07" db="EMBL/GenBank/DDBJ databases">
        <authorList>
            <person name="Florea S."/>
            <person name="Webb J.S."/>
            <person name="Jaromczyk J."/>
            <person name="Schardl C.L."/>
        </authorList>
    </citation>
    <scope>NUCLEOTIDE SEQUENCE [LARGE SCALE GENOMIC DNA]</scope>
    <source>
        <strain evidence="2">CDC-D5610</strain>
    </source>
</reference>
<dbReference type="EMBL" id="CP016397">
    <property type="protein sequence ID" value="ASQ47375.1"/>
    <property type="molecule type" value="Genomic_DNA"/>
</dbReference>
<accession>A0A222P6H7</accession>
<name>A0A222P6H7_9GAMM</name>
<sequence length="595" mass="66232">MGWWDTWTTAKDTVSGWGKSAWNNASLTGAVNGMANFTYNTISRVLEGVPAALRLTRAAFSVIPEETKEKLSHVAKGGGRIIIEDAIPLAVISYFYQILAQQGQDYLEDNPDEAWLSPNTALSMGLWLLWGVHWIYSARKQTQLTVRTTILALEAGGAFKSIRQTPPMDLCVQKKCTTLRFLKGSFRDLIKYWSTKAAIVFVGYVPVVGEGLAAAFDVYHNGRYVTTLVLSELCEPDQERYLREYPELALANGIMHYVLSKFVCSMIEYYSGIPAVFYESTVRQFLLISQIGIASQMTLPPAVEDSQRNIPDPIAAYESAIGFVVDTTALGLKKKIPEMLKKQTVPVIPWEKIPAYAQVAWNNPVSENVIKPLLIPRMLRNEKAFINDPVIPWLPLQERILAAIKNIEDVKAHPLTTAALLSPSITAEIARPIFGTPKAVVELLLNLMKNEEVMLKLGTFRNYIAGLCPGELPPLPEQSDAFLLGGQTHEMATFSAAITNERESSILLSPDHIMSPSRKFSPRIVEITEEVKEKKNTESNQYLTGPGAVSLDPSMVIKRRPVSGRSKQFFLQSSEGKLLPENTIRQKTNTSNLHY</sequence>
<dbReference type="AlphaFoldDB" id="A0A222P6H7"/>
<protein>
    <submittedName>
        <fullName evidence="1">Uncharacterized protein</fullName>
    </submittedName>
</protein>
<evidence type="ECO:0000313" key="1">
    <source>
        <dbReference type="EMBL" id="ASQ47375.1"/>
    </source>
</evidence>
<evidence type="ECO:0000313" key="2">
    <source>
        <dbReference type="Proteomes" id="UP000201728"/>
    </source>
</evidence>
<proteinExistence type="predicted"/>